<evidence type="ECO:0000256" key="3">
    <source>
        <dbReference type="ARBA" id="ARBA00022801"/>
    </source>
</evidence>
<dbReference type="RefSeq" id="WP_264505607.1">
    <property type="nucleotide sequence ID" value="NZ_JAPDFL010000001.1"/>
</dbReference>
<sequence>MTFPKETQGTPVAERRFFACPDIEVRAAGDAGPTVLIGYAALFDELSDDLGGFREKIAAGAFAKAVGGDVRALFNHDPNLILGRTRSKTLVLAEDNRGLRCEITLPNTSIARDLAESIRLGDVDQMSFGFRTKADKWEDINGKLTRTLLEVELFDVSPVTFPAYPQTEIAKRSLASWQADQLPPVPDYAIERRRLELLAL</sequence>
<keyword evidence="1" id="KW-1188">Viral release from host cell</keyword>
<dbReference type="EMBL" id="JAPDFL010000001">
    <property type="protein sequence ID" value="MCW1932621.1"/>
    <property type="molecule type" value="Genomic_DNA"/>
</dbReference>
<comment type="caution">
    <text evidence="5">The sequence shown here is derived from an EMBL/GenBank/DDBJ whole genome shotgun (WGS) entry which is preliminary data.</text>
</comment>
<accession>A0ABT3GYH5</accession>
<evidence type="ECO:0000259" key="4">
    <source>
        <dbReference type="Pfam" id="PF04586"/>
    </source>
</evidence>
<organism evidence="5 6">
    <name type="scientific">Pararhodobacter zhoushanensis</name>
    <dbReference type="NCBI Taxonomy" id="2479545"/>
    <lineage>
        <taxon>Bacteria</taxon>
        <taxon>Pseudomonadati</taxon>
        <taxon>Pseudomonadota</taxon>
        <taxon>Alphaproteobacteria</taxon>
        <taxon>Rhodobacterales</taxon>
        <taxon>Paracoccaceae</taxon>
        <taxon>Pararhodobacter</taxon>
    </lineage>
</organism>
<keyword evidence="6" id="KW-1185">Reference proteome</keyword>
<dbReference type="NCBIfam" id="TIGR01543">
    <property type="entry name" value="proheadase_HK97"/>
    <property type="match status" value="1"/>
</dbReference>
<gene>
    <name evidence="5" type="ORF">OKW52_10225</name>
</gene>
<dbReference type="InterPro" id="IPR054613">
    <property type="entry name" value="Peptidase_S78_dom"/>
</dbReference>
<dbReference type="Proteomes" id="UP001208938">
    <property type="component" value="Unassembled WGS sequence"/>
</dbReference>
<name>A0ABT3GYH5_9RHOB</name>
<reference evidence="5 6" key="1">
    <citation type="submission" date="2022-10" db="EMBL/GenBank/DDBJ databases">
        <title>Pararhodobacter sp. nov., isolated from marine algae.</title>
        <authorList>
            <person name="Choi B.J."/>
            <person name="Kim J.M."/>
            <person name="Lee J.K."/>
            <person name="Choi D.G."/>
            <person name="Jeon C.O."/>
        </authorList>
    </citation>
    <scope>NUCLEOTIDE SEQUENCE [LARGE SCALE GENOMIC DNA]</scope>
    <source>
        <strain evidence="5 6">ZQ420</strain>
    </source>
</reference>
<dbReference type="GO" id="GO:0006508">
    <property type="term" value="P:proteolysis"/>
    <property type="evidence" value="ECO:0007669"/>
    <property type="project" value="UniProtKB-KW"/>
</dbReference>
<evidence type="ECO:0000313" key="6">
    <source>
        <dbReference type="Proteomes" id="UP001208938"/>
    </source>
</evidence>
<evidence type="ECO:0000313" key="5">
    <source>
        <dbReference type="EMBL" id="MCW1932621.1"/>
    </source>
</evidence>
<evidence type="ECO:0000256" key="1">
    <source>
        <dbReference type="ARBA" id="ARBA00022612"/>
    </source>
</evidence>
<evidence type="ECO:0000256" key="2">
    <source>
        <dbReference type="ARBA" id="ARBA00022670"/>
    </source>
</evidence>
<proteinExistence type="predicted"/>
<feature type="domain" description="Prohead serine protease" evidence="4">
    <location>
        <begin position="23"/>
        <end position="175"/>
    </location>
</feature>
<dbReference type="Pfam" id="PF04586">
    <property type="entry name" value="Peptidase_S78"/>
    <property type="match status" value="1"/>
</dbReference>
<dbReference type="GO" id="GO:0008233">
    <property type="term" value="F:peptidase activity"/>
    <property type="evidence" value="ECO:0007669"/>
    <property type="project" value="UniProtKB-KW"/>
</dbReference>
<dbReference type="InterPro" id="IPR006433">
    <property type="entry name" value="Prohead_protease"/>
</dbReference>
<keyword evidence="2 5" id="KW-0645">Protease</keyword>
<protein>
    <submittedName>
        <fullName evidence="5">HK97 family phage prohead protease</fullName>
    </submittedName>
</protein>
<keyword evidence="3" id="KW-0378">Hydrolase</keyword>